<feature type="region of interest" description="Disordered" evidence="12">
    <location>
        <begin position="46"/>
        <end position="90"/>
    </location>
</feature>
<name>A0A673L8M5_9TELE</name>
<dbReference type="CDD" id="cd01490">
    <property type="entry name" value="Ube1_repeat2"/>
    <property type="match status" value="1"/>
</dbReference>
<dbReference type="InterPro" id="IPR019572">
    <property type="entry name" value="UBA_E1_SCCH"/>
</dbReference>
<protein>
    <recommendedName>
        <fullName evidence="4">E1 ubiquitin-activating enzyme</fullName>
        <ecNumber evidence="4">6.2.1.45</ecNumber>
    </recommendedName>
    <alternativeName>
        <fullName evidence="9">Ubiquitin-activating enzyme E1</fullName>
    </alternativeName>
</protein>
<dbReference type="PANTHER" id="PTHR10953:SF195">
    <property type="entry name" value="UBIQUITIN-LIKE MODIFIER-ACTIVATING ENZYME 1"/>
    <property type="match status" value="1"/>
</dbReference>
<accession>A0A673L8M5</accession>
<dbReference type="InterPro" id="IPR035985">
    <property type="entry name" value="Ubiquitin-activating_enz"/>
</dbReference>
<dbReference type="Proteomes" id="UP000472270">
    <property type="component" value="Unassembled WGS sequence"/>
</dbReference>
<dbReference type="Gene3D" id="3.40.50.12550">
    <property type="entry name" value="Ubiquitin-activating enzyme E1, inactive adenylation domain, subdomain 2"/>
    <property type="match status" value="1"/>
</dbReference>
<dbReference type="UniPathway" id="UPA00143"/>
<dbReference type="Ensembl" id="ENSSRHT00000076744.1">
    <property type="protein sequence ID" value="ENSSRHP00000074711.1"/>
    <property type="gene ID" value="ENSSRHG00000033769.1"/>
</dbReference>
<dbReference type="EC" id="6.2.1.45" evidence="4"/>
<dbReference type="GO" id="GO:0019948">
    <property type="term" value="F:SUMO activating enzyme activity"/>
    <property type="evidence" value="ECO:0007669"/>
    <property type="project" value="TreeGrafter"/>
</dbReference>
<dbReference type="GO" id="GO:0004839">
    <property type="term" value="F:ubiquitin activating enzyme activity"/>
    <property type="evidence" value="ECO:0007669"/>
    <property type="project" value="UniProtKB-EC"/>
</dbReference>
<comment type="similarity">
    <text evidence="3 11">Belongs to the ubiquitin-activating E1 family.</text>
</comment>
<dbReference type="InterPro" id="IPR038252">
    <property type="entry name" value="UBA_E1_C_sf"/>
</dbReference>
<evidence type="ECO:0000256" key="10">
    <source>
        <dbReference type="PROSITE-ProRule" id="PRU10132"/>
    </source>
</evidence>
<proteinExistence type="inferred from homology"/>
<dbReference type="Gene3D" id="1.10.10.2660">
    <property type="entry name" value="Ubiquitin-activating enzyme E1, SCCH domain"/>
    <property type="match status" value="1"/>
</dbReference>
<evidence type="ECO:0000256" key="5">
    <source>
        <dbReference type="ARBA" id="ARBA00022598"/>
    </source>
</evidence>
<dbReference type="GO" id="GO:0031510">
    <property type="term" value="C:SUMO activating enzyme complex"/>
    <property type="evidence" value="ECO:0007669"/>
    <property type="project" value="TreeGrafter"/>
</dbReference>
<dbReference type="PROSITE" id="PS00865">
    <property type="entry name" value="UBIQUITIN_ACTIVAT_2"/>
    <property type="match status" value="1"/>
</dbReference>
<evidence type="ECO:0000256" key="7">
    <source>
        <dbReference type="ARBA" id="ARBA00022786"/>
    </source>
</evidence>
<dbReference type="Pfam" id="PF00899">
    <property type="entry name" value="ThiF"/>
    <property type="match status" value="1"/>
</dbReference>
<dbReference type="InterPro" id="IPR042302">
    <property type="entry name" value="E1_FCCH_sf"/>
</dbReference>
<dbReference type="PANTHER" id="PTHR10953">
    <property type="entry name" value="UBIQUITIN-ACTIVATING ENZYME E1"/>
    <property type="match status" value="1"/>
</dbReference>
<dbReference type="InterPro" id="IPR045886">
    <property type="entry name" value="ThiF/MoeB/HesA"/>
</dbReference>
<dbReference type="FunFam" id="3.10.290.60:FF:000002">
    <property type="entry name" value="Ubiquitin-like modifier-activating enzyme 1"/>
    <property type="match status" value="1"/>
</dbReference>
<dbReference type="SMART" id="SM00985">
    <property type="entry name" value="UBA_e1_C"/>
    <property type="match status" value="1"/>
</dbReference>
<reference evidence="14" key="1">
    <citation type="submission" date="2025-08" db="UniProtKB">
        <authorList>
            <consortium name="Ensembl"/>
        </authorList>
    </citation>
    <scope>IDENTIFICATION</scope>
</reference>
<dbReference type="InterPro" id="IPR000594">
    <property type="entry name" value="ThiF_NAD_FAD-bd"/>
</dbReference>
<dbReference type="Pfam" id="PF10585">
    <property type="entry name" value="UBA_E1_SCCH"/>
    <property type="match status" value="2"/>
</dbReference>
<evidence type="ECO:0000313" key="14">
    <source>
        <dbReference type="Ensembl" id="ENSSRHP00000074711.1"/>
    </source>
</evidence>
<dbReference type="Gene3D" id="2.40.30.180">
    <property type="entry name" value="Ubiquitin-activating enzyme E1, FCCH domain"/>
    <property type="match status" value="1"/>
</dbReference>
<evidence type="ECO:0000256" key="11">
    <source>
        <dbReference type="RuleBase" id="RU000519"/>
    </source>
</evidence>
<evidence type="ECO:0000256" key="3">
    <source>
        <dbReference type="ARBA" id="ARBA00005673"/>
    </source>
</evidence>
<dbReference type="AlphaFoldDB" id="A0A673L8M5"/>
<keyword evidence="8 11" id="KW-0067">ATP-binding</keyword>
<feature type="active site" description="Glycyl thioester intermediate" evidence="10">
    <location>
        <position position="674"/>
    </location>
</feature>
<evidence type="ECO:0000256" key="12">
    <source>
        <dbReference type="SAM" id="MobiDB-lite"/>
    </source>
</evidence>
<dbReference type="GO" id="GO:0005737">
    <property type="term" value="C:cytoplasm"/>
    <property type="evidence" value="ECO:0007669"/>
    <property type="project" value="TreeGrafter"/>
</dbReference>
<feature type="domain" description="Ubiquitin-activating enzyme E1 C-terminal" evidence="13">
    <location>
        <begin position="938"/>
        <end position="1069"/>
    </location>
</feature>
<evidence type="ECO:0000256" key="1">
    <source>
        <dbReference type="ARBA" id="ARBA00000488"/>
    </source>
</evidence>
<dbReference type="InterPro" id="IPR032418">
    <property type="entry name" value="E1_FCCH"/>
</dbReference>
<keyword evidence="6 11" id="KW-0547">Nucleotide-binding</keyword>
<dbReference type="InterPro" id="IPR042063">
    <property type="entry name" value="Ubi_acti_E1_SCCH"/>
</dbReference>
<dbReference type="CDD" id="cd01491">
    <property type="entry name" value="Ube1_repeat1"/>
    <property type="match status" value="1"/>
</dbReference>
<comment type="catalytic activity">
    <reaction evidence="1">
        <text>ATP + ubiquitin + [E1 ubiquitin-activating enzyme]-L-cysteine = AMP + diphosphate + S-ubiquitinyl-[E1 ubiquitin-activating enzyme]-L-cysteine.</text>
        <dbReference type="EC" id="6.2.1.45"/>
    </reaction>
</comment>
<sequence>CPFSPRIYISPQSAPSKLVSHEERFADTESGLRSIIGKRQNISLSMSSSPLSKKRRVSGSETKTGSHCSSSNSVRTELSHTPANVGSKKNDSSSSIYVSLRYVLGHDAMKRMQSSNVLISGLRGLGVEIAKNVILGGVKSVTLHDQGVAEWYDLSSQFYLREEDLGKNRAEVSQLRLAELNSYVPVTSFTGALTNESLTKFQVVVLTNSSLDEQMRVSDFCHSNGIKLIVADTRGLFGQLFCDFGEEMTVFDINGEQPLSAMISMITKDSAGVVTCLDEARHGFESGDFVTFKEVQGMTELNGCDPIEIKTLGPYTFSICNTSSFSDYVRGGIVTQVKMPKTVAFKSLSSSMAEPEFMLTDFAKFDRPGQLHVGFQALHAFEKKHSRLPKPWSQSDADELVTLAEEVNAAQSGSAKQEQLDQAIIKKLSCVAAGDLAPINAFIGGLAAQEVMKACTGKFMPIMQWLYFDALECLSDAEDAILTEEECAPRNCRYDGQIAVFGSKLQELLAKQRYFLVGAGAIGCELLKNFAMMGLASGEGEVIVTDMDTIEKSNLNRQFLFRPWDVTKMKSETAAAAVKQMNPSIRITGHQNRVGPDTEKIYDDDFFESLDGVTNALDNVDARMYMDRRCVYYCKPLLESGTLGTKGNVQVVIPFLTESYSSSQDPPEKSIPICTLKNFPNAIEHTLQWARDEFEGLFKQPAENALQYMTDPKFMERTLKLPGAQPLEVLEAVYKSLVTDYPHSWEDCVVWARNHWQCQYNNNIRQLLHNFPPDQLTSSGAPFWSGPKRCPHPLEFSTNNDLHMDYIMAAANLFAQSYGLPCSTERSDLTKLLQDVKVPEFTPKSGVKIHVSDQELQSANASIGKRSGGSFRNYELQLKSASNLRAENYDIPPADRHKSKLIAGKIIPAIATTTAAVVGLVCLELLKIVQGHKKLESYKNGFMNLALPFFAFSEPIAAPKHKYYEIDWTLWDRFEVKGIQPNGEEMTLRQFLDYFKNEHKLEITMLSQGVSMLYSFFMPAAKLKERLDLPMTEIVTKVSKKKLGKHVKALVFELCCNDETEEDVEVPYVRYTIR</sequence>
<dbReference type="GO" id="GO:0016925">
    <property type="term" value="P:protein sumoylation"/>
    <property type="evidence" value="ECO:0007669"/>
    <property type="project" value="TreeGrafter"/>
</dbReference>
<dbReference type="Pfam" id="PF16190">
    <property type="entry name" value="E1_FCCH"/>
    <property type="match status" value="1"/>
</dbReference>
<dbReference type="Gene3D" id="3.10.290.60">
    <property type="entry name" value="Ubiquitin-activating enzyme E1, UFD domain"/>
    <property type="match status" value="1"/>
</dbReference>
<dbReference type="InterPro" id="IPR000011">
    <property type="entry name" value="UBQ/SUMO-activ_enz_E1-like"/>
</dbReference>
<dbReference type="Gene3D" id="3.40.50.720">
    <property type="entry name" value="NAD(P)-binding Rossmann-like Domain"/>
    <property type="match status" value="1"/>
</dbReference>
<dbReference type="FunFam" id="3.50.50.80:FF:000001">
    <property type="entry name" value="ubiquitin-like modifier-activating enzyme 1"/>
    <property type="match status" value="1"/>
</dbReference>
<dbReference type="NCBIfam" id="TIGR01408">
    <property type="entry name" value="Ube1"/>
    <property type="match status" value="1"/>
</dbReference>
<dbReference type="FunFam" id="1.10.10.2660:FF:000001">
    <property type="entry name" value="Ubiquitin-activating enzyme E1 1"/>
    <property type="match status" value="1"/>
</dbReference>
<dbReference type="InterPro" id="IPR033127">
    <property type="entry name" value="UBQ-activ_enz_E1_Cys_AS"/>
</dbReference>
<dbReference type="FunFam" id="3.40.50.720:FF:000015">
    <property type="entry name" value="Ubiquitin-activating enzyme E1 1"/>
    <property type="match status" value="1"/>
</dbReference>
<dbReference type="Pfam" id="PF16191">
    <property type="entry name" value="E1_4HB"/>
    <property type="match status" value="1"/>
</dbReference>
<evidence type="ECO:0000256" key="4">
    <source>
        <dbReference type="ARBA" id="ARBA00012990"/>
    </source>
</evidence>
<dbReference type="GO" id="GO:0005524">
    <property type="term" value="F:ATP binding"/>
    <property type="evidence" value="ECO:0007669"/>
    <property type="project" value="UniProtKB-KW"/>
</dbReference>
<evidence type="ECO:0000256" key="2">
    <source>
        <dbReference type="ARBA" id="ARBA00004906"/>
    </source>
</evidence>
<dbReference type="SUPFAM" id="SSF69572">
    <property type="entry name" value="Activating enzymes of the ubiquitin-like proteins"/>
    <property type="match status" value="2"/>
</dbReference>
<dbReference type="InterPro" id="IPR018965">
    <property type="entry name" value="Ub-activating_enz_E1_C"/>
</dbReference>
<dbReference type="InterPro" id="IPR042449">
    <property type="entry name" value="Ub-E1_IAD_1"/>
</dbReference>
<dbReference type="FunFam" id="3.40.50.12550:FF:000001">
    <property type="entry name" value="Ubiquitin-activating enzyme E1 1"/>
    <property type="match status" value="1"/>
</dbReference>
<evidence type="ECO:0000259" key="13">
    <source>
        <dbReference type="SMART" id="SM00985"/>
    </source>
</evidence>
<evidence type="ECO:0000256" key="8">
    <source>
        <dbReference type="ARBA" id="ARBA00022840"/>
    </source>
</evidence>
<evidence type="ECO:0000256" key="6">
    <source>
        <dbReference type="ARBA" id="ARBA00022741"/>
    </source>
</evidence>
<dbReference type="InterPro" id="IPR018075">
    <property type="entry name" value="UBQ-activ_enz_E1"/>
</dbReference>
<comment type="pathway">
    <text evidence="2">Protein modification; protein ubiquitination.</text>
</comment>
<keyword evidence="15" id="KW-1185">Reference proteome</keyword>
<reference evidence="14" key="2">
    <citation type="submission" date="2025-09" db="UniProtKB">
        <authorList>
            <consortium name="Ensembl"/>
        </authorList>
    </citation>
    <scope>IDENTIFICATION</scope>
</reference>
<keyword evidence="7 11" id="KW-0833">Ubl conjugation pathway</keyword>
<keyword evidence="5 11" id="KW-0436">Ligase</keyword>
<evidence type="ECO:0000256" key="9">
    <source>
        <dbReference type="ARBA" id="ARBA00030371"/>
    </source>
</evidence>
<dbReference type="Pfam" id="PF09358">
    <property type="entry name" value="E1_UFD"/>
    <property type="match status" value="1"/>
</dbReference>
<dbReference type="PRINTS" id="PR01849">
    <property type="entry name" value="UBIQUITINACT"/>
</dbReference>
<evidence type="ECO:0000313" key="15">
    <source>
        <dbReference type="Proteomes" id="UP000472270"/>
    </source>
</evidence>
<dbReference type="FunFam" id="2.40.30.180:FF:000001">
    <property type="entry name" value="ubiquitin-like modifier-activating enzyme 1"/>
    <property type="match status" value="1"/>
</dbReference>
<feature type="compositionally biased region" description="Polar residues" evidence="12">
    <location>
        <begin position="59"/>
        <end position="84"/>
    </location>
</feature>
<dbReference type="Gene3D" id="3.50.50.80">
    <property type="entry name" value="Ubiquitin-activating enzyme E1, inactive adenylation domain, subdomain 1"/>
    <property type="match status" value="1"/>
</dbReference>
<organism evidence="14 15">
    <name type="scientific">Sinocyclocheilus rhinocerous</name>
    <dbReference type="NCBI Taxonomy" id="307959"/>
    <lineage>
        <taxon>Eukaryota</taxon>
        <taxon>Metazoa</taxon>
        <taxon>Chordata</taxon>
        <taxon>Craniata</taxon>
        <taxon>Vertebrata</taxon>
        <taxon>Euteleostomi</taxon>
        <taxon>Actinopterygii</taxon>
        <taxon>Neopterygii</taxon>
        <taxon>Teleostei</taxon>
        <taxon>Ostariophysi</taxon>
        <taxon>Cypriniformes</taxon>
        <taxon>Cyprinidae</taxon>
        <taxon>Cyprininae</taxon>
        <taxon>Sinocyclocheilus</taxon>
    </lineage>
</organism>
<dbReference type="InterPro" id="IPR032420">
    <property type="entry name" value="E1_4HB"/>
</dbReference>
<gene>
    <name evidence="14" type="primary">LOC107712703</name>
</gene>